<protein>
    <recommendedName>
        <fullName evidence="2">Phospholipid scramblase</fullName>
    </recommendedName>
</protein>
<evidence type="ECO:0000256" key="1">
    <source>
        <dbReference type="ARBA" id="ARBA00005350"/>
    </source>
</evidence>
<comment type="function">
    <text evidence="2">May mediate accelerated ATP-independent bidirectional transbilayer migration of phospholipids upon binding calcium ions that results in a loss of phospholipid asymmetry in the plasma membrane.</text>
</comment>
<dbReference type="Proteomes" id="UP000678499">
    <property type="component" value="Unassembled WGS sequence"/>
</dbReference>
<evidence type="ECO:0000313" key="4">
    <source>
        <dbReference type="Proteomes" id="UP000678499"/>
    </source>
</evidence>
<dbReference type="InterPro" id="IPR005552">
    <property type="entry name" value="Scramblase"/>
</dbReference>
<proteinExistence type="inferred from homology"/>
<evidence type="ECO:0000313" key="3">
    <source>
        <dbReference type="EMBL" id="CAD7283474.1"/>
    </source>
</evidence>
<dbReference type="AlphaFoldDB" id="A0A7R9C0P2"/>
<evidence type="ECO:0000256" key="2">
    <source>
        <dbReference type="RuleBase" id="RU363116"/>
    </source>
</evidence>
<comment type="cofactor">
    <cofactor evidence="2">
        <name>Ca(2+)</name>
        <dbReference type="ChEBI" id="CHEBI:29108"/>
    </cofactor>
</comment>
<dbReference type="PANTHER" id="PTHR23248">
    <property type="entry name" value="PHOSPHOLIPID SCRAMBLASE-RELATED"/>
    <property type="match status" value="1"/>
</dbReference>
<name>A0A7R9C0P2_9CRUS</name>
<dbReference type="GO" id="GO:0005886">
    <property type="term" value="C:plasma membrane"/>
    <property type="evidence" value="ECO:0007669"/>
    <property type="project" value="TreeGrafter"/>
</dbReference>
<keyword evidence="4" id="KW-1185">Reference proteome</keyword>
<dbReference type="EMBL" id="OA887514">
    <property type="protein sequence ID" value="CAD7283474.1"/>
    <property type="molecule type" value="Genomic_DNA"/>
</dbReference>
<feature type="non-terminal residue" evidence="3">
    <location>
        <position position="1"/>
    </location>
</feature>
<keyword evidence="2" id="KW-0449">Lipoprotein</keyword>
<dbReference type="PANTHER" id="PTHR23248:SF9">
    <property type="entry name" value="PHOSPHOLIPID SCRAMBLASE"/>
    <property type="match status" value="1"/>
</dbReference>
<accession>A0A7R9C0P2</accession>
<gene>
    <name evidence="3" type="ORF">NMOB1V02_LOCUS11089</name>
</gene>
<dbReference type="Pfam" id="PF03803">
    <property type="entry name" value="Scramblase"/>
    <property type="match status" value="1"/>
</dbReference>
<reference evidence="3" key="1">
    <citation type="submission" date="2020-11" db="EMBL/GenBank/DDBJ databases">
        <authorList>
            <person name="Tran Van P."/>
        </authorList>
    </citation>
    <scope>NUCLEOTIDE SEQUENCE</scope>
</reference>
<keyword evidence="2" id="KW-0106">Calcium</keyword>
<dbReference type="EMBL" id="CAJPEX010005477">
    <property type="protein sequence ID" value="CAG0923626.1"/>
    <property type="molecule type" value="Genomic_DNA"/>
</dbReference>
<dbReference type="GO" id="GO:0017128">
    <property type="term" value="F:phospholipid scramblase activity"/>
    <property type="evidence" value="ECO:0007669"/>
    <property type="project" value="InterPro"/>
</dbReference>
<sequence>KTGVEVPNKYRIKNSLGNRIYCAEEKSSGFQRAIFGPSRSFKVRICDNYEQEVLSFSRPLRCSCCLFFCCLQLLEARTNAGYRIGTVEQSWSLLRPTFIIKDDMGVAKLKVVGPCGRACFSSSDVTFQIFSMEKPGEKLGKIVERRISNLLEKNRTDADMFGVSFPINLDVKLKAVLIGTDFMYFENRAKKEKNPPVDKRSATTDR</sequence>
<keyword evidence="2" id="KW-0564">Palmitate</keyword>
<feature type="non-terminal residue" evidence="3">
    <location>
        <position position="206"/>
    </location>
</feature>
<dbReference type="OrthoDB" id="191150at2759"/>
<organism evidence="3">
    <name type="scientific">Notodromas monacha</name>
    <dbReference type="NCBI Taxonomy" id="399045"/>
    <lineage>
        <taxon>Eukaryota</taxon>
        <taxon>Metazoa</taxon>
        <taxon>Ecdysozoa</taxon>
        <taxon>Arthropoda</taxon>
        <taxon>Crustacea</taxon>
        <taxon>Oligostraca</taxon>
        <taxon>Ostracoda</taxon>
        <taxon>Podocopa</taxon>
        <taxon>Podocopida</taxon>
        <taxon>Cypridocopina</taxon>
        <taxon>Cypridoidea</taxon>
        <taxon>Cyprididae</taxon>
        <taxon>Notodromas</taxon>
    </lineage>
</organism>
<comment type="similarity">
    <text evidence="1 2">Belongs to the phospholipid scramblase family.</text>
</comment>